<dbReference type="RefSeq" id="XP_025408177.1">
    <property type="nucleotide sequence ID" value="XM_025552392.1"/>
</dbReference>
<proteinExistence type="predicted"/>
<reference evidence="3" key="1">
    <citation type="submission" date="2025-08" db="UniProtKB">
        <authorList>
            <consortium name="RefSeq"/>
        </authorList>
    </citation>
    <scope>IDENTIFICATION</scope>
    <source>
        <tissue evidence="3">Whole body</tissue>
    </source>
</reference>
<accession>A0A8B8FCL6</accession>
<keyword evidence="2" id="KW-1185">Reference proteome</keyword>
<evidence type="ECO:0000256" key="1">
    <source>
        <dbReference type="SAM" id="Coils"/>
    </source>
</evidence>
<dbReference type="OrthoDB" id="6619529at2759"/>
<evidence type="ECO:0000313" key="2">
    <source>
        <dbReference type="Proteomes" id="UP000694846"/>
    </source>
</evidence>
<dbReference type="Proteomes" id="UP000694846">
    <property type="component" value="Unplaced"/>
</dbReference>
<dbReference type="AlphaFoldDB" id="A0A8B8FCL6"/>
<gene>
    <name evidence="3" type="primary">LOC112681985</name>
</gene>
<keyword evidence="1" id="KW-0175">Coiled coil</keyword>
<organism evidence="2 3">
    <name type="scientific">Sipha flava</name>
    <name type="common">yellow sugarcane aphid</name>
    <dbReference type="NCBI Taxonomy" id="143950"/>
    <lineage>
        <taxon>Eukaryota</taxon>
        <taxon>Metazoa</taxon>
        <taxon>Ecdysozoa</taxon>
        <taxon>Arthropoda</taxon>
        <taxon>Hexapoda</taxon>
        <taxon>Insecta</taxon>
        <taxon>Pterygota</taxon>
        <taxon>Neoptera</taxon>
        <taxon>Paraneoptera</taxon>
        <taxon>Hemiptera</taxon>
        <taxon>Sternorrhyncha</taxon>
        <taxon>Aphidomorpha</taxon>
        <taxon>Aphidoidea</taxon>
        <taxon>Aphididae</taxon>
        <taxon>Sipha</taxon>
    </lineage>
</organism>
<protein>
    <submittedName>
        <fullName evidence="3">Uncharacterized protein LOC112681985 isoform X1</fullName>
    </submittedName>
</protein>
<evidence type="ECO:0000313" key="3">
    <source>
        <dbReference type="RefSeq" id="XP_025408177.1"/>
    </source>
</evidence>
<feature type="coiled-coil region" evidence="1">
    <location>
        <begin position="73"/>
        <end position="107"/>
    </location>
</feature>
<sequence length="193" mass="22369">MTFSDAFRFIEEGTNNLSIRHANRIQNKRMWKSLRKHILTRREKCKQAEANAEVLRKVKYLEQQKIQENKLSLAQINGRLSELRDKRDELEEEKQALLNQANASNNNVSSSPEVEAKCEQFDSNILATNNIIRSTVSDAISVRQQQIILSNNTQSYVIPPTINNLSTLERNSVVVRNIFNGGRENYWINHHLH</sequence>
<dbReference type="GeneID" id="112681985"/>
<name>A0A8B8FCL6_9HEMI</name>